<dbReference type="EMBL" id="JAIWYP010000016">
    <property type="protein sequence ID" value="KAH3696619.1"/>
    <property type="molecule type" value="Genomic_DNA"/>
</dbReference>
<dbReference type="AlphaFoldDB" id="A0A9D3YE86"/>
<accession>A0A9D3YE86</accession>
<dbReference type="GO" id="GO:0005886">
    <property type="term" value="C:plasma membrane"/>
    <property type="evidence" value="ECO:0007669"/>
    <property type="project" value="TreeGrafter"/>
</dbReference>
<comment type="caution">
    <text evidence="2">The sequence shown here is derived from an EMBL/GenBank/DDBJ whole genome shotgun (WGS) entry which is preliminary data.</text>
</comment>
<dbReference type="SMART" id="SM00219">
    <property type="entry name" value="TyrKc"/>
    <property type="match status" value="1"/>
</dbReference>
<dbReference type="PROSITE" id="PS50011">
    <property type="entry name" value="PROTEIN_KINASE_DOM"/>
    <property type="match status" value="1"/>
</dbReference>
<reference evidence="2" key="1">
    <citation type="journal article" date="2019" name="bioRxiv">
        <title>The Genome of the Zebra Mussel, Dreissena polymorpha: A Resource for Invasive Species Research.</title>
        <authorList>
            <person name="McCartney M.A."/>
            <person name="Auch B."/>
            <person name="Kono T."/>
            <person name="Mallez S."/>
            <person name="Zhang Y."/>
            <person name="Obille A."/>
            <person name="Becker A."/>
            <person name="Abrahante J.E."/>
            <person name="Garbe J."/>
            <person name="Badalamenti J.P."/>
            <person name="Herman A."/>
            <person name="Mangelson H."/>
            <person name="Liachko I."/>
            <person name="Sullivan S."/>
            <person name="Sone E.D."/>
            <person name="Koren S."/>
            <person name="Silverstein K.A.T."/>
            <person name="Beckman K.B."/>
            <person name="Gohl D.M."/>
        </authorList>
    </citation>
    <scope>NUCLEOTIDE SEQUENCE</scope>
    <source>
        <strain evidence="2">Duluth1</strain>
        <tissue evidence="2">Whole animal</tissue>
    </source>
</reference>
<organism evidence="2 3">
    <name type="scientific">Dreissena polymorpha</name>
    <name type="common">Zebra mussel</name>
    <name type="synonym">Mytilus polymorpha</name>
    <dbReference type="NCBI Taxonomy" id="45954"/>
    <lineage>
        <taxon>Eukaryota</taxon>
        <taxon>Metazoa</taxon>
        <taxon>Spiralia</taxon>
        <taxon>Lophotrochozoa</taxon>
        <taxon>Mollusca</taxon>
        <taxon>Bivalvia</taxon>
        <taxon>Autobranchia</taxon>
        <taxon>Heteroconchia</taxon>
        <taxon>Euheterodonta</taxon>
        <taxon>Imparidentia</taxon>
        <taxon>Neoheterodontei</taxon>
        <taxon>Myida</taxon>
        <taxon>Dreissenoidea</taxon>
        <taxon>Dreissenidae</taxon>
        <taxon>Dreissena</taxon>
    </lineage>
</organism>
<reference evidence="2" key="2">
    <citation type="submission" date="2020-11" db="EMBL/GenBank/DDBJ databases">
        <authorList>
            <person name="McCartney M.A."/>
            <person name="Auch B."/>
            <person name="Kono T."/>
            <person name="Mallez S."/>
            <person name="Becker A."/>
            <person name="Gohl D.M."/>
            <person name="Silverstein K.A.T."/>
            <person name="Koren S."/>
            <person name="Bechman K.B."/>
            <person name="Herman A."/>
            <person name="Abrahante J.E."/>
            <person name="Garbe J."/>
        </authorList>
    </citation>
    <scope>NUCLEOTIDE SEQUENCE</scope>
    <source>
        <strain evidence="2">Duluth1</strain>
        <tissue evidence="2">Whole animal</tissue>
    </source>
</reference>
<dbReference type="GO" id="GO:0004714">
    <property type="term" value="F:transmembrane receptor protein tyrosine kinase activity"/>
    <property type="evidence" value="ECO:0007669"/>
    <property type="project" value="TreeGrafter"/>
</dbReference>
<dbReference type="GO" id="GO:0007169">
    <property type="term" value="P:cell surface receptor protein tyrosine kinase signaling pathway"/>
    <property type="evidence" value="ECO:0007669"/>
    <property type="project" value="TreeGrafter"/>
</dbReference>
<keyword evidence="3" id="KW-1185">Reference proteome</keyword>
<protein>
    <recommendedName>
        <fullName evidence="1">Protein kinase domain-containing protein</fullName>
    </recommendedName>
</protein>
<evidence type="ECO:0000313" key="2">
    <source>
        <dbReference type="EMBL" id="KAH3696619.1"/>
    </source>
</evidence>
<dbReference type="Proteomes" id="UP000828390">
    <property type="component" value="Unassembled WGS sequence"/>
</dbReference>
<dbReference type="InterPro" id="IPR050122">
    <property type="entry name" value="RTK"/>
</dbReference>
<dbReference type="PANTHER" id="PTHR24416">
    <property type="entry name" value="TYROSINE-PROTEIN KINASE RECEPTOR"/>
    <property type="match status" value="1"/>
</dbReference>
<evidence type="ECO:0000313" key="3">
    <source>
        <dbReference type="Proteomes" id="UP000828390"/>
    </source>
</evidence>
<proteinExistence type="predicted"/>
<dbReference type="PANTHER" id="PTHR24416:SF611">
    <property type="entry name" value="TYROSINE-PROTEIN KINASE TRANSMEMBRANE RECEPTOR ROR"/>
    <property type="match status" value="1"/>
</dbReference>
<dbReference type="GO" id="GO:0043235">
    <property type="term" value="C:receptor complex"/>
    <property type="evidence" value="ECO:0007669"/>
    <property type="project" value="TreeGrafter"/>
</dbReference>
<evidence type="ECO:0000259" key="1">
    <source>
        <dbReference type="PROSITE" id="PS50011"/>
    </source>
</evidence>
<dbReference type="InterPro" id="IPR008266">
    <property type="entry name" value="Tyr_kinase_AS"/>
</dbReference>
<dbReference type="SUPFAM" id="SSF56112">
    <property type="entry name" value="Protein kinase-like (PK-like)"/>
    <property type="match status" value="1"/>
</dbReference>
<feature type="domain" description="Protein kinase" evidence="1">
    <location>
        <begin position="1"/>
        <end position="107"/>
    </location>
</feature>
<dbReference type="Gene3D" id="1.10.510.10">
    <property type="entry name" value="Transferase(Phosphotransferase) domain 1"/>
    <property type="match status" value="1"/>
</dbReference>
<name>A0A9D3YE86_DREPO</name>
<dbReference type="InterPro" id="IPR011009">
    <property type="entry name" value="Kinase-like_dom_sf"/>
</dbReference>
<dbReference type="InterPro" id="IPR020635">
    <property type="entry name" value="Tyr_kinase_cat_dom"/>
</dbReference>
<dbReference type="GO" id="GO:0005524">
    <property type="term" value="F:ATP binding"/>
    <property type="evidence" value="ECO:0007669"/>
    <property type="project" value="InterPro"/>
</dbReference>
<dbReference type="Pfam" id="PF07714">
    <property type="entry name" value="PK_Tyr_Ser-Thr"/>
    <property type="match status" value="1"/>
</dbReference>
<dbReference type="InterPro" id="IPR000719">
    <property type="entry name" value="Prot_kinase_dom"/>
</dbReference>
<gene>
    <name evidence="2" type="ORF">DPMN_084095</name>
</gene>
<dbReference type="InterPro" id="IPR001245">
    <property type="entry name" value="Ser-Thr/Tyr_kinase_cat_dom"/>
</dbReference>
<dbReference type="PROSITE" id="PS00109">
    <property type="entry name" value="PROTEIN_KINASE_TYR"/>
    <property type="match status" value="1"/>
</dbReference>
<sequence length="107" mass="11999">MMPLSHKNIVRMIGVCKSGCLMLVLELAPLGRLNTFLSAHKNFPQAGIVLLLHQVAMGMEYLESMKFVHRDLAARNVLLVTETFAKVSDFGMSKALQRDNNYYEASI</sequence>